<sequence length="1091" mass="121322">MPGVVMDNANIEGATRRPGPDETSNGALGSYGGPEKTGQLSSSVNRTAHVNGTTSEVGALNQHSKALGDTREEPEPPFELPHITQGFFPFGTLINRAVQQCWNDLSEVITELAAIQVPHQEPAVTSIATGTKPPGNQLSENVHKKLRLLDFAHDKRAEFIKLLVLSQWSRQAADVSRLIDIQGFIRTRHQAYDAALQYAGEMKRDLVRAQVANPDLRTALEVLSRGRVKSLPDLGYKPPKSLTARTTLKKLQKINRIISVRLALHDQVPLPLQTYRVHDGRVTFTVPGEFELDLSVAEESKTSQFFFVDIRFLYLPSSPIPKGRVFNEIDAKLNDILRDDGLMGCFAFLHGLVLTNKVSILFKQATDLARGLWADTLHIELLHRTLVVQYWPLRTAPKSWLEIGLKSGHRHSGSSNLNSRMPYLGLRWMRDGQEADSDHIQFDSNMLSLEQVLRSVIALHTSHLLSTTFTTLRKNLLFSNNVLSIQAQLSQTEPGDCHLTVQLTATRHLRVSIEPMSGTITMSGVLSPLQRYESDRSPNKLLIEELLSRICRLRCLTAVEEIESGTKAFGLEVFNQRGLSLDARRVFPSNVLRSSFFTHRLWDRHWVAAATSSMDGDSWWLVRLRPAGAVKTQPYGVVDHRASLPFAHLVSSTLVPRRPDDHSACAELVHGLTGMLAVYSNARCLANLPGIRLHPPLEKLQLGADLQVPDLYFHYKAADLPPALRVALPSGLERRFYLQNTVRLSFHGIDRRSHSVLLMAHGCLKSRIKSFIPLISQADPSIITQGKGGGFALRLLVPAGHSIVICLFERLQRLECVLSILESLIRKGMRPQSLSLLRIAFAYGSEIKHSAYFDIKISGPPSSTYLDVANALLQTEPLFHLQLDLGFDNTSPHRRIQESLTATLNHSFTATGVEKLLELMFKTFPLLRALDQITSKPSSVGTFIVHITVRGPTIYQIHYPRLQSRFQLFADPRGRPIWVLKDANLAGQSHNDQVAATIRQKLYDSKGDCWKGMGDGAVVAMDKVEKLILELHECLSDPHLEPNRPESKGKPDQPPAVPLRPTKGPAVSDNQAKASPQKKAGPGNTDIITID</sequence>
<keyword evidence="8 11" id="KW-0539">Nucleus</keyword>
<protein>
    <recommendedName>
        <fullName evidence="4 11">Mediator of RNA polymerase II transcription subunit 14</fullName>
    </recommendedName>
    <alternativeName>
        <fullName evidence="10 11">Mediator complex subunit 14</fullName>
    </alternativeName>
</protein>
<dbReference type="PANTHER" id="PTHR12809:SF2">
    <property type="entry name" value="MEDIATOR OF RNA POLYMERASE II TRANSCRIPTION SUBUNIT 14"/>
    <property type="match status" value="1"/>
</dbReference>
<dbReference type="AlphaFoldDB" id="A0A9W9FJX8"/>
<keyword evidence="6 11" id="KW-0010">Activator</keyword>
<keyword evidence="15" id="KW-1185">Reference proteome</keyword>
<dbReference type="GO" id="GO:0006357">
    <property type="term" value="P:regulation of transcription by RNA polymerase II"/>
    <property type="evidence" value="ECO:0007669"/>
    <property type="project" value="InterPro"/>
</dbReference>
<keyword evidence="5 11" id="KW-0805">Transcription regulation</keyword>
<dbReference type="EMBL" id="JAPMSZ010000005">
    <property type="protein sequence ID" value="KAJ5101479.1"/>
    <property type="molecule type" value="Genomic_DNA"/>
</dbReference>
<dbReference type="GeneID" id="81393451"/>
<dbReference type="Pfam" id="PF08638">
    <property type="entry name" value="Med14"/>
    <property type="match status" value="1"/>
</dbReference>
<evidence type="ECO:0000256" key="9">
    <source>
        <dbReference type="ARBA" id="ARBA00025687"/>
    </source>
</evidence>
<dbReference type="Pfam" id="PF26204">
    <property type="entry name" value="Med14_fung"/>
    <property type="match status" value="1"/>
</dbReference>
<feature type="region of interest" description="Disordered" evidence="12">
    <location>
        <begin position="1037"/>
        <end position="1091"/>
    </location>
</feature>
<accession>A0A9W9FJX8</accession>
<evidence type="ECO:0000259" key="13">
    <source>
        <dbReference type="Pfam" id="PF08638"/>
    </source>
</evidence>
<comment type="caution">
    <text evidence="14">The sequence shown here is derived from an EMBL/GenBank/DDBJ whole genome shotgun (WGS) entry which is preliminary data.</text>
</comment>
<dbReference type="Proteomes" id="UP001141434">
    <property type="component" value="Unassembled WGS sequence"/>
</dbReference>
<comment type="subunit">
    <text evidence="3 11">Component of the Mediator complex.</text>
</comment>
<comment type="similarity">
    <text evidence="2 11">Belongs to the Mediator complex subunit 14 family.</text>
</comment>
<evidence type="ECO:0000313" key="14">
    <source>
        <dbReference type="EMBL" id="KAJ5101479.1"/>
    </source>
</evidence>
<dbReference type="OrthoDB" id="205099at2759"/>
<reference evidence="14" key="2">
    <citation type="journal article" date="2023" name="IMA Fungus">
        <title>Comparative genomic study of the Penicillium genus elucidates a diverse pangenome and 15 lateral gene transfer events.</title>
        <authorList>
            <person name="Petersen C."/>
            <person name="Sorensen T."/>
            <person name="Nielsen M.R."/>
            <person name="Sondergaard T.E."/>
            <person name="Sorensen J.L."/>
            <person name="Fitzpatrick D.A."/>
            <person name="Frisvad J.C."/>
            <person name="Nielsen K.L."/>
        </authorList>
    </citation>
    <scope>NUCLEOTIDE SEQUENCE</scope>
    <source>
        <strain evidence="14">IBT 34128</strain>
    </source>
</reference>
<dbReference type="GO" id="GO:0070847">
    <property type="term" value="C:core mediator complex"/>
    <property type="evidence" value="ECO:0007669"/>
    <property type="project" value="TreeGrafter"/>
</dbReference>
<evidence type="ECO:0000256" key="1">
    <source>
        <dbReference type="ARBA" id="ARBA00004123"/>
    </source>
</evidence>
<evidence type="ECO:0000256" key="10">
    <source>
        <dbReference type="ARBA" id="ARBA00032007"/>
    </source>
</evidence>
<dbReference type="PANTHER" id="PTHR12809">
    <property type="entry name" value="MEDIATOR COMPLEX SUBUNIT"/>
    <property type="match status" value="1"/>
</dbReference>
<evidence type="ECO:0000256" key="11">
    <source>
        <dbReference type="RuleBase" id="RU365082"/>
    </source>
</evidence>
<evidence type="ECO:0000256" key="2">
    <source>
        <dbReference type="ARBA" id="ARBA00007813"/>
    </source>
</evidence>
<name>A0A9W9FJX8_9EURO</name>
<evidence type="ECO:0000256" key="8">
    <source>
        <dbReference type="ARBA" id="ARBA00023242"/>
    </source>
</evidence>
<organism evidence="14 15">
    <name type="scientific">Penicillium alfredii</name>
    <dbReference type="NCBI Taxonomy" id="1506179"/>
    <lineage>
        <taxon>Eukaryota</taxon>
        <taxon>Fungi</taxon>
        <taxon>Dikarya</taxon>
        <taxon>Ascomycota</taxon>
        <taxon>Pezizomycotina</taxon>
        <taxon>Eurotiomycetes</taxon>
        <taxon>Eurotiomycetidae</taxon>
        <taxon>Eurotiales</taxon>
        <taxon>Aspergillaceae</taxon>
        <taxon>Penicillium</taxon>
    </lineage>
</organism>
<dbReference type="GO" id="GO:0016592">
    <property type="term" value="C:mediator complex"/>
    <property type="evidence" value="ECO:0007669"/>
    <property type="project" value="UniProtKB-UniRule"/>
</dbReference>
<evidence type="ECO:0000256" key="4">
    <source>
        <dbReference type="ARBA" id="ARBA00019619"/>
    </source>
</evidence>
<comment type="function">
    <text evidence="9 11">Component of the Mediator complex, a coactivator involved in the regulated transcription of nearly all RNA polymerase II-dependent genes. Mediator functions as a bridge to convey information from gene-specific regulatory proteins to the basal RNA polymerase II transcription machinery. Mediator is recruited to promoters by direct interactions with regulatory proteins and serves as a scaffold for the assembly of a functional preinitiation complex with RNA polymerase II and the general transcription factors.</text>
</comment>
<evidence type="ECO:0000256" key="7">
    <source>
        <dbReference type="ARBA" id="ARBA00023163"/>
    </source>
</evidence>
<proteinExistence type="inferred from homology"/>
<evidence type="ECO:0000256" key="12">
    <source>
        <dbReference type="SAM" id="MobiDB-lite"/>
    </source>
</evidence>
<dbReference type="InterPro" id="IPR055122">
    <property type="entry name" value="Med14_N"/>
</dbReference>
<reference evidence="14" key="1">
    <citation type="submission" date="2022-11" db="EMBL/GenBank/DDBJ databases">
        <authorList>
            <person name="Petersen C."/>
        </authorList>
    </citation>
    <scope>NUCLEOTIDE SEQUENCE</scope>
    <source>
        <strain evidence="14">IBT 34128</strain>
    </source>
</reference>
<comment type="subcellular location">
    <subcellularLocation>
        <location evidence="1 11">Nucleus</location>
    </subcellularLocation>
</comment>
<keyword evidence="7 11" id="KW-0804">Transcription</keyword>
<evidence type="ECO:0000256" key="5">
    <source>
        <dbReference type="ARBA" id="ARBA00023015"/>
    </source>
</evidence>
<feature type="region of interest" description="Disordered" evidence="12">
    <location>
        <begin position="1"/>
        <end position="78"/>
    </location>
</feature>
<dbReference type="InterPro" id="IPR013947">
    <property type="entry name" value="Mediator_Med14"/>
</dbReference>
<feature type="domain" description="Mediator complex subunit MED14 N-terminal" evidence="13">
    <location>
        <begin position="87"/>
        <end position="297"/>
    </location>
</feature>
<evidence type="ECO:0000256" key="6">
    <source>
        <dbReference type="ARBA" id="ARBA00023159"/>
    </source>
</evidence>
<feature type="compositionally biased region" description="Polar residues" evidence="12">
    <location>
        <begin position="38"/>
        <end position="64"/>
    </location>
</feature>
<feature type="compositionally biased region" description="Basic and acidic residues" evidence="12">
    <location>
        <begin position="1037"/>
        <end position="1051"/>
    </location>
</feature>
<dbReference type="GO" id="GO:0003712">
    <property type="term" value="F:transcription coregulator activity"/>
    <property type="evidence" value="ECO:0007669"/>
    <property type="project" value="UniProtKB-UniRule"/>
</dbReference>
<dbReference type="RefSeq" id="XP_056512310.1">
    <property type="nucleotide sequence ID" value="XM_056654283.1"/>
</dbReference>
<evidence type="ECO:0000313" key="15">
    <source>
        <dbReference type="Proteomes" id="UP001141434"/>
    </source>
</evidence>
<gene>
    <name evidence="14" type="ORF">NUU61_003701</name>
</gene>
<evidence type="ECO:0000256" key="3">
    <source>
        <dbReference type="ARBA" id="ARBA00011837"/>
    </source>
</evidence>